<reference evidence="2 3" key="1">
    <citation type="submission" date="2018-03" db="EMBL/GenBank/DDBJ databases">
        <title>The draft genome of Zobellella sp. 59N8.</title>
        <authorList>
            <person name="Liu L."/>
            <person name="Li L."/>
            <person name="Zhang X."/>
            <person name="Liang L."/>
            <person name="Wang T."/>
        </authorList>
    </citation>
    <scope>NUCLEOTIDE SEQUENCE [LARGE SCALE GENOMIC DNA]</scope>
    <source>
        <strain evidence="2 3">59N8</strain>
    </source>
</reference>
<dbReference type="AlphaFoldDB" id="A0A2P7R1F5"/>
<dbReference type="InterPro" id="IPR036895">
    <property type="entry name" value="Uracil-DNA_glycosylase-like_sf"/>
</dbReference>
<dbReference type="OrthoDB" id="9789139at2"/>
<dbReference type="Gene3D" id="3.40.470.10">
    <property type="entry name" value="Uracil-DNA glycosylase-like domain"/>
    <property type="match status" value="1"/>
</dbReference>
<evidence type="ECO:0000313" key="2">
    <source>
        <dbReference type="EMBL" id="PSJ44048.1"/>
    </source>
</evidence>
<protein>
    <submittedName>
        <fullName evidence="2">Uracil-DNA glycosylase</fullName>
    </submittedName>
</protein>
<proteinExistence type="predicted"/>
<dbReference type="Proteomes" id="UP000240243">
    <property type="component" value="Unassembled WGS sequence"/>
</dbReference>
<dbReference type="InterPro" id="IPR047124">
    <property type="entry name" value="HI_0220.2"/>
</dbReference>
<dbReference type="PANTHER" id="PTHR42160">
    <property type="entry name" value="URACIL-DNA GLYCOSYLASE SUPERFAMILY PROTEIN"/>
    <property type="match status" value="1"/>
</dbReference>
<dbReference type="Pfam" id="PF03167">
    <property type="entry name" value="UDG"/>
    <property type="match status" value="1"/>
</dbReference>
<dbReference type="SUPFAM" id="SSF52141">
    <property type="entry name" value="Uracil-DNA glycosylase-like"/>
    <property type="match status" value="1"/>
</dbReference>
<dbReference type="EMBL" id="PXYG01000007">
    <property type="protein sequence ID" value="PSJ44048.1"/>
    <property type="molecule type" value="Genomic_DNA"/>
</dbReference>
<sequence>MTEKLVWEIRACRLCEAYLPLGPRPVVQLGAGARILIIGQAPGTRVHETGIPWNDPSGDTLRKWLEVSREQFYDPEQFAIMPMGFCYPGKGKSGDLPPRPECAPTWHDKILAALPHIELTLLIGQYAQRYYLGKRYRTLTDTVRHWREFAPGRLPLPHPSPRNRRWLANNPWFEREELPALRARVHQVLGRG</sequence>
<evidence type="ECO:0000313" key="3">
    <source>
        <dbReference type="Proteomes" id="UP000240243"/>
    </source>
</evidence>
<feature type="domain" description="Uracil-DNA glycosylase-like" evidence="1">
    <location>
        <begin position="26"/>
        <end position="182"/>
    </location>
</feature>
<organism evidence="2 3">
    <name type="scientific">Zobellella endophytica</name>
    <dbReference type="NCBI Taxonomy" id="2116700"/>
    <lineage>
        <taxon>Bacteria</taxon>
        <taxon>Pseudomonadati</taxon>
        <taxon>Pseudomonadota</taxon>
        <taxon>Gammaproteobacteria</taxon>
        <taxon>Aeromonadales</taxon>
        <taxon>Aeromonadaceae</taxon>
        <taxon>Zobellella</taxon>
    </lineage>
</organism>
<comment type="caution">
    <text evidence="2">The sequence shown here is derived from an EMBL/GenBank/DDBJ whole genome shotgun (WGS) entry which is preliminary data.</text>
</comment>
<dbReference type="SMART" id="SM00987">
    <property type="entry name" value="UreE_C"/>
    <property type="match status" value="1"/>
</dbReference>
<name>A0A2P7R1F5_9GAMM</name>
<accession>A0A2P7R1F5</accession>
<dbReference type="RefSeq" id="WP_106730501.1">
    <property type="nucleotide sequence ID" value="NZ_PXYG01000007.1"/>
</dbReference>
<keyword evidence="3" id="KW-1185">Reference proteome</keyword>
<evidence type="ECO:0000259" key="1">
    <source>
        <dbReference type="SMART" id="SM00986"/>
    </source>
</evidence>
<dbReference type="CDD" id="cd10033">
    <property type="entry name" value="UDG_like"/>
    <property type="match status" value="1"/>
</dbReference>
<dbReference type="PANTHER" id="PTHR42160:SF1">
    <property type="entry name" value="URACIL-DNA GLYCOSYLASE SUPERFAMILY PROTEIN"/>
    <property type="match status" value="1"/>
</dbReference>
<dbReference type="SMART" id="SM00986">
    <property type="entry name" value="UDG"/>
    <property type="match status" value="1"/>
</dbReference>
<gene>
    <name evidence="2" type="ORF">C7H85_14960</name>
</gene>
<dbReference type="InterPro" id="IPR005122">
    <property type="entry name" value="Uracil-DNA_glycosylase-like"/>
</dbReference>